<dbReference type="PANTHER" id="PTHR23521">
    <property type="entry name" value="TRANSPORTER MFS SUPERFAMILY"/>
    <property type="match status" value="1"/>
</dbReference>
<feature type="transmembrane region" description="Helical" evidence="4">
    <location>
        <begin position="196"/>
        <end position="216"/>
    </location>
</feature>
<name>A0A5B8G095_9RHOB</name>
<feature type="transmembrane region" description="Helical" evidence="4">
    <location>
        <begin position="132"/>
        <end position="152"/>
    </location>
</feature>
<organism evidence="6 7">
    <name type="scientific">Paroceanicella profunda</name>
    <dbReference type="NCBI Taxonomy" id="2579971"/>
    <lineage>
        <taxon>Bacteria</taxon>
        <taxon>Pseudomonadati</taxon>
        <taxon>Pseudomonadota</taxon>
        <taxon>Alphaproteobacteria</taxon>
        <taxon>Rhodobacterales</taxon>
        <taxon>Paracoccaceae</taxon>
        <taxon>Paroceanicella</taxon>
    </lineage>
</organism>
<dbReference type="OrthoDB" id="9810614at2"/>
<gene>
    <name evidence="6" type="ORF">FDP22_12115</name>
</gene>
<sequence length="404" mass="42503">MRLLISFAALFLSISLVQLGSGALAPLDVLSGIQQGFSDIEIGLLGTAHFVGFFFGCWLAPRMMGSVGHIRAFAAFAAFGAIGALAHPMLISPLAWACMRVMTGFAVAGAYTVTEAWLQAKITNDMRGKVMGVYRLVDLGASLIAQMMIAVLEPASYISYNLLAILCCLCLVPLALTSKAQPATPKAPRLRPLRTIALSPLGAAGVVVAGVTTPAFRMVGPIYGNSIGLGPGAVAWFLGAAVLGGAAAQIPVGMLADRFDRRYVLIGLSAAAVAVSAFLANAGSAPASVLLGSFAFGFTAFCVYSISAAHANDFAEPEFMTELNASLMFLYGLGAIASPLLASVLMSAYGAPALFAYISLAHAALILFGLFRMTRRPTVPERTTYRYTPRTSFLLSRLLRRRRS</sequence>
<evidence type="ECO:0000256" key="4">
    <source>
        <dbReference type="SAM" id="Phobius"/>
    </source>
</evidence>
<dbReference type="CDD" id="cd17477">
    <property type="entry name" value="MFS_YcaD_like"/>
    <property type="match status" value="1"/>
</dbReference>
<feature type="transmembrane region" description="Helical" evidence="4">
    <location>
        <begin position="287"/>
        <end position="306"/>
    </location>
</feature>
<protein>
    <submittedName>
        <fullName evidence="6">MFS transporter</fullName>
    </submittedName>
</protein>
<feature type="transmembrane region" description="Helical" evidence="4">
    <location>
        <begin position="327"/>
        <end position="348"/>
    </location>
</feature>
<evidence type="ECO:0000256" key="1">
    <source>
        <dbReference type="ARBA" id="ARBA00022692"/>
    </source>
</evidence>
<reference evidence="6 7" key="1">
    <citation type="submission" date="2019-06" db="EMBL/GenBank/DDBJ databases">
        <title>Genome sequence of Rhodobacteraceae bacterium D4M1.</title>
        <authorList>
            <person name="Cao J."/>
        </authorList>
    </citation>
    <scope>NUCLEOTIDE SEQUENCE [LARGE SCALE GENOMIC DNA]</scope>
    <source>
        <strain evidence="6 7">D4M1</strain>
    </source>
</reference>
<dbReference type="InterPro" id="IPR020846">
    <property type="entry name" value="MFS_dom"/>
</dbReference>
<feature type="transmembrane region" description="Helical" evidence="4">
    <location>
        <begin position="263"/>
        <end position="281"/>
    </location>
</feature>
<dbReference type="AlphaFoldDB" id="A0A5B8G095"/>
<dbReference type="Pfam" id="PF07690">
    <property type="entry name" value="MFS_1"/>
    <property type="match status" value="1"/>
</dbReference>
<dbReference type="RefSeq" id="WP_138573311.1">
    <property type="nucleotide sequence ID" value="NZ_CP040818.1"/>
</dbReference>
<dbReference type="EMBL" id="CP040818">
    <property type="protein sequence ID" value="QDL92459.1"/>
    <property type="molecule type" value="Genomic_DNA"/>
</dbReference>
<keyword evidence="3 4" id="KW-0472">Membrane</keyword>
<dbReference type="GO" id="GO:0022857">
    <property type="term" value="F:transmembrane transporter activity"/>
    <property type="evidence" value="ECO:0007669"/>
    <property type="project" value="InterPro"/>
</dbReference>
<evidence type="ECO:0000256" key="2">
    <source>
        <dbReference type="ARBA" id="ARBA00022989"/>
    </source>
</evidence>
<dbReference type="InterPro" id="IPR047200">
    <property type="entry name" value="MFS_YcaD-like"/>
</dbReference>
<feature type="domain" description="Major facilitator superfamily (MFS) profile" evidence="5">
    <location>
        <begin position="198"/>
        <end position="404"/>
    </location>
</feature>
<dbReference type="KEGG" id="ppru:FDP22_12115"/>
<dbReference type="PROSITE" id="PS50850">
    <property type="entry name" value="MFS"/>
    <property type="match status" value="1"/>
</dbReference>
<feature type="transmembrane region" description="Helical" evidence="4">
    <location>
        <begin position="101"/>
        <end position="120"/>
    </location>
</feature>
<proteinExistence type="predicted"/>
<feature type="transmembrane region" description="Helical" evidence="4">
    <location>
        <begin position="42"/>
        <end position="60"/>
    </location>
</feature>
<dbReference type="InterPro" id="IPR011701">
    <property type="entry name" value="MFS"/>
</dbReference>
<evidence type="ECO:0000313" key="6">
    <source>
        <dbReference type="EMBL" id="QDL92459.1"/>
    </source>
</evidence>
<dbReference type="Gene3D" id="1.20.1250.20">
    <property type="entry name" value="MFS general substrate transporter like domains"/>
    <property type="match status" value="2"/>
</dbReference>
<feature type="transmembrane region" description="Helical" evidence="4">
    <location>
        <begin position="236"/>
        <end position="256"/>
    </location>
</feature>
<accession>A0A5B8G095</accession>
<keyword evidence="1 4" id="KW-0812">Transmembrane</keyword>
<feature type="transmembrane region" description="Helical" evidence="4">
    <location>
        <begin position="158"/>
        <end position="176"/>
    </location>
</feature>
<evidence type="ECO:0000256" key="3">
    <source>
        <dbReference type="ARBA" id="ARBA00023136"/>
    </source>
</evidence>
<evidence type="ECO:0000259" key="5">
    <source>
        <dbReference type="PROSITE" id="PS50850"/>
    </source>
</evidence>
<dbReference type="Proteomes" id="UP000305888">
    <property type="component" value="Chromosome"/>
</dbReference>
<feature type="transmembrane region" description="Helical" evidence="4">
    <location>
        <begin position="354"/>
        <end position="373"/>
    </location>
</feature>
<dbReference type="GO" id="GO:0005886">
    <property type="term" value="C:plasma membrane"/>
    <property type="evidence" value="ECO:0007669"/>
    <property type="project" value="TreeGrafter"/>
</dbReference>
<dbReference type="InterPro" id="IPR036259">
    <property type="entry name" value="MFS_trans_sf"/>
</dbReference>
<dbReference type="PANTHER" id="PTHR23521:SF3">
    <property type="entry name" value="MFS TRANSPORTER"/>
    <property type="match status" value="1"/>
</dbReference>
<keyword evidence="7" id="KW-1185">Reference proteome</keyword>
<feature type="transmembrane region" description="Helical" evidence="4">
    <location>
        <begin position="72"/>
        <end position="95"/>
    </location>
</feature>
<evidence type="ECO:0000313" key="7">
    <source>
        <dbReference type="Proteomes" id="UP000305888"/>
    </source>
</evidence>
<keyword evidence="2 4" id="KW-1133">Transmembrane helix</keyword>
<dbReference type="SUPFAM" id="SSF103473">
    <property type="entry name" value="MFS general substrate transporter"/>
    <property type="match status" value="1"/>
</dbReference>